<evidence type="ECO:0000256" key="2">
    <source>
        <dbReference type="SAM" id="MobiDB-lite"/>
    </source>
</evidence>
<dbReference type="InterPro" id="IPR029050">
    <property type="entry name" value="Immunoprotect_excell_Ig-like"/>
</dbReference>
<protein>
    <recommendedName>
        <fullName evidence="5">Lipoprotein</fullName>
    </recommendedName>
</protein>
<evidence type="ECO:0000256" key="1">
    <source>
        <dbReference type="ARBA" id="ARBA00022729"/>
    </source>
</evidence>
<evidence type="ECO:0008006" key="5">
    <source>
        <dbReference type="Google" id="ProtNLM"/>
    </source>
</evidence>
<accession>A0A9E7QAE7</accession>
<proteinExistence type="predicted"/>
<evidence type="ECO:0000313" key="4">
    <source>
        <dbReference type="Proteomes" id="UP001058660"/>
    </source>
</evidence>
<feature type="compositionally biased region" description="Low complexity" evidence="2">
    <location>
        <begin position="23"/>
        <end position="35"/>
    </location>
</feature>
<evidence type="ECO:0000313" key="3">
    <source>
        <dbReference type="EMBL" id="UVK59068.1"/>
    </source>
</evidence>
<keyword evidence="1" id="KW-0732">Signal</keyword>
<dbReference type="Proteomes" id="UP001058660">
    <property type="component" value="Segment"/>
</dbReference>
<dbReference type="Gene3D" id="2.60.40.1240">
    <property type="match status" value="1"/>
</dbReference>
<name>A0A9E7QAE7_9CAUD</name>
<dbReference type="EMBL" id="ON970568">
    <property type="protein sequence ID" value="UVK59068.1"/>
    <property type="molecule type" value="Genomic_DNA"/>
</dbReference>
<feature type="region of interest" description="Disordered" evidence="2">
    <location>
        <begin position="23"/>
        <end position="64"/>
    </location>
</feature>
<organism evidence="3 4">
    <name type="scientific">Microbacterium phage Cen1621</name>
    <dbReference type="NCBI Taxonomy" id="2965191"/>
    <lineage>
        <taxon>Viruses</taxon>
        <taxon>Duplodnaviria</taxon>
        <taxon>Heunggongvirae</taxon>
        <taxon>Uroviricota</taxon>
        <taxon>Caudoviricetes</taxon>
        <taxon>Casidaviridae</taxon>
        <taxon>Cenunavirus</taxon>
        <taxon>Cenunavirus Cen1621</taxon>
    </lineage>
</organism>
<feature type="compositionally biased region" description="Low complexity" evidence="2">
    <location>
        <begin position="43"/>
        <end position="52"/>
    </location>
</feature>
<keyword evidence="4" id="KW-1185">Reference proteome</keyword>
<sequence>MLRSAKLAATFAILGTLALAGCSSTTTGTPPASTEETTEEAAAETPEPAAPELGTRENPYPIGSTIEGPEWTVVVNSVALGQADAVAAANPFNEPADPGTEYIVVNYTATYTGSDAEGSMPALAQVEYVTGAGATVSGLDKLVVAPEPAMDTVSTLYGGASATGNVAIQVPSPVDGVLAVTPGLMADTAFVAVQ</sequence>
<gene>
    <name evidence="3" type="primary">53</name>
    <name evidence="3" type="ORF">SEA_CEN1621_53</name>
</gene>
<dbReference type="PROSITE" id="PS51257">
    <property type="entry name" value="PROKAR_LIPOPROTEIN"/>
    <property type="match status" value="1"/>
</dbReference>
<reference evidence="3" key="1">
    <citation type="submission" date="2022-07" db="EMBL/GenBank/DDBJ databases">
        <authorList>
            <person name="Torres-Arroyo K.M."/>
            <person name="Cardona-Perez A.V."/>
            <person name="Cruz-Vazquez C.O."/>
            <person name="Davila-Rivera B.E."/>
            <person name="Flores-Rivera E.M."/>
            <person name="Morales-Rodriguez J."/>
            <person name="Ramirez-Renta G.M."/>
            <person name="Ramos-Rodriguez C.M."/>
            <person name="Rodriguez-Rivera J.M."/>
            <person name="Toledo-Marrero N."/>
            <person name="Velazquez-Nunez L.D."/>
            <person name="Velez-Alicea A.S."/>
            <person name="Vazquez E."/>
            <person name="Balish M.F."/>
            <person name="Garlena R.A."/>
            <person name="Russell D.A."/>
            <person name="Jacobs-Sera D."/>
            <person name="Hatfull G.F."/>
        </authorList>
    </citation>
    <scope>NUCLEOTIDE SEQUENCE</scope>
</reference>